<organism evidence="1 2">
    <name type="scientific">Cylicocyclus nassatus</name>
    <name type="common">Nematode worm</name>
    <dbReference type="NCBI Taxonomy" id="53992"/>
    <lineage>
        <taxon>Eukaryota</taxon>
        <taxon>Metazoa</taxon>
        <taxon>Ecdysozoa</taxon>
        <taxon>Nematoda</taxon>
        <taxon>Chromadorea</taxon>
        <taxon>Rhabditida</taxon>
        <taxon>Rhabditina</taxon>
        <taxon>Rhabditomorpha</taxon>
        <taxon>Strongyloidea</taxon>
        <taxon>Strongylidae</taxon>
        <taxon>Cylicocyclus</taxon>
    </lineage>
</organism>
<proteinExistence type="predicted"/>
<dbReference type="Gene3D" id="1.20.58.60">
    <property type="match status" value="1"/>
</dbReference>
<dbReference type="AlphaFoldDB" id="A0AA36DN85"/>
<keyword evidence="2" id="KW-1185">Reference proteome</keyword>
<dbReference type="EMBL" id="CATQJL010000001">
    <property type="protein sequence ID" value="CAJ0590703.1"/>
    <property type="molecule type" value="Genomic_DNA"/>
</dbReference>
<protein>
    <submittedName>
        <fullName evidence="1">Uncharacterized protein</fullName>
    </submittedName>
</protein>
<sequence length="130" mass="15425">MVEIDVNKENEEESDFCDPEDYVDDITDEDRNERLILGLIWTIILRFRTDTIVIERLLTLKMLTRLVQMRNLSSPMCPCIITTLRNRRPNSLELVVLLIDAMEEDYEHIASDLLKWFRETIKILENRRAG</sequence>
<reference evidence="1" key="1">
    <citation type="submission" date="2023-07" db="EMBL/GenBank/DDBJ databases">
        <authorList>
            <consortium name="CYATHOMIX"/>
        </authorList>
    </citation>
    <scope>NUCLEOTIDE SEQUENCE</scope>
    <source>
        <strain evidence="1">N/A</strain>
    </source>
</reference>
<dbReference type="SUPFAM" id="SSF47576">
    <property type="entry name" value="Calponin-homology domain, CH-domain"/>
    <property type="match status" value="1"/>
</dbReference>
<gene>
    <name evidence="1" type="ORF">CYNAS_LOCUS2686</name>
</gene>
<accession>A0AA36DN85</accession>
<dbReference type="InterPro" id="IPR036872">
    <property type="entry name" value="CH_dom_sf"/>
</dbReference>
<comment type="caution">
    <text evidence="1">The sequence shown here is derived from an EMBL/GenBank/DDBJ whole genome shotgun (WGS) entry which is preliminary data.</text>
</comment>
<name>A0AA36DN85_CYLNA</name>
<evidence type="ECO:0000313" key="2">
    <source>
        <dbReference type="Proteomes" id="UP001176961"/>
    </source>
</evidence>
<evidence type="ECO:0000313" key="1">
    <source>
        <dbReference type="EMBL" id="CAJ0590703.1"/>
    </source>
</evidence>
<dbReference type="Proteomes" id="UP001176961">
    <property type="component" value="Unassembled WGS sequence"/>
</dbReference>